<sequence length="315" mass="34830">MASYLSHCMSKDHPWQDTMEVSMSSLPSLRIILFSLLAPATIQAFVSELETLGQHVLLLVISPGTRKHPVSHYLQIVANAPRGLDVLVASHMQRLPEILQGLSPDLILVAGFPRKFPPALLDVPRLGCVNWHPSLLPRYRGPEPIFWQFMNGETQTGITFHRMDADIDTGPILVQRDMELDCAEDLSSYFASFLPPSLAALPDALQAIVSGNSGIPQPIEGTCYAPHVTNAERWLDWTRSAKQLRRQVCLWRNLGGARATINDQHLSIHQAQVINTLPSDRSASPGSVLRRSSAGMVVQTGQDALFLQEYSCEPN</sequence>
<dbReference type="SUPFAM" id="SSF53328">
    <property type="entry name" value="Formyltransferase"/>
    <property type="match status" value="1"/>
</dbReference>
<name>A0A4V0Z0D8_KTERU</name>
<dbReference type="AlphaFoldDB" id="A0A4V0Z0D8"/>
<reference evidence="3 4" key="1">
    <citation type="submission" date="2019-01" db="EMBL/GenBank/DDBJ databases">
        <title>Ktedonosporobacter rubrisoli SCAWS-G2.</title>
        <authorList>
            <person name="Huang Y."/>
            <person name="Yan B."/>
        </authorList>
    </citation>
    <scope>NUCLEOTIDE SEQUENCE [LARGE SCALE GENOMIC DNA]</scope>
    <source>
        <strain evidence="3 4">SCAWS-G2</strain>
    </source>
</reference>
<organism evidence="3 4">
    <name type="scientific">Ktedonosporobacter rubrisoli</name>
    <dbReference type="NCBI Taxonomy" id="2509675"/>
    <lineage>
        <taxon>Bacteria</taxon>
        <taxon>Bacillati</taxon>
        <taxon>Chloroflexota</taxon>
        <taxon>Ktedonobacteria</taxon>
        <taxon>Ktedonobacterales</taxon>
        <taxon>Ktedonosporobacteraceae</taxon>
        <taxon>Ktedonosporobacter</taxon>
    </lineage>
</organism>
<dbReference type="Pfam" id="PF02911">
    <property type="entry name" value="Formyl_trans_C"/>
    <property type="match status" value="1"/>
</dbReference>
<dbReference type="OrthoDB" id="9802815at2"/>
<dbReference type="CDD" id="cd08369">
    <property type="entry name" value="FMT_core"/>
    <property type="match status" value="1"/>
</dbReference>
<dbReference type="InterPro" id="IPR002376">
    <property type="entry name" value="Formyl_transf_N"/>
</dbReference>
<keyword evidence="4" id="KW-1185">Reference proteome</keyword>
<feature type="domain" description="Formyl transferase C-terminal" evidence="2">
    <location>
        <begin position="229"/>
        <end position="310"/>
    </location>
</feature>
<dbReference type="SUPFAM" id="SSF50486">
    <property type="entry name" value="FMT C-terminal domain-like"/>
    <property type="match status" value="1"/>
</dbReference>
<proteinExistence type="predicted"/>
<dbReference type="Pfam" id="PF00551">
    <property type="entry name" value="Formyl_trans_N"/>
    <property type="match status" value="1"/>
</dbReference>
<dbReference type="PANTHER" id="PTHR11138:SF5">
    <property type="entry name" value="METHIONYL-TRNA FORMYLTRANSFERASE, MITOCHONDRIAL"/>
    <property type="match status" value="1"/>
</dbReference>
<dbReference type="InterPro" id="IPR005793">
    <property type="entry name" value="Formyl_trans_C"/>
</dbReference>
<evidence type="ECO:0000259" key="1">
    <source>
        <dbReference type="Pfam" id="PF00551"/>
    </source>
</evidence>
<evidence type="ECO:0000259" key="2">
    <source>
        <dbReference type="Pfam" id="PF02911"/>
    </source>
</evidence>
<feature type="domain" description="Formyl transferase N-terminal" evidence="1">
    <location>
        <begin position="92"/>
        <end position="204"/>
    </location>
</feature>
<evidence type="ECO:0000313" key="4">
    <source>
        <dbReference type="Proteomes" id="UP000290365"/>
    </source>
</evidence>
<dbReference type="Proteomes" id="UP000290365">
    <property type="component" value="Chromosome"/>
</dbReference>
<protein>
    <submittedName>
        <fullName evidence="3">Uncharacterized protein</fullName>
    </submittedName>
</protein>
<dbReference type="KEGG" id="kbs:EPA93_45685"/>
<dbReference type="GO" id="GO:0005829">
    <property type="term" value="C:cytosol"/>
    <property type="evidence" value="ECO:0007669"/>
    <property type="project" value="TreeGrafter"/>
</dbReference>
<dbReference type="EMBL" id="CP035758">
    <property type="protein sequence ID" value="QBD82871.1"/>
    <property type="molecule type" value="Genomic_DNA"/>
</dbReference>
<dbReference type="GO" id="GO:0004479">
    <property type="term" value="F:methionyl-tRNA formyltransferase activity"/>
    <property type="evidence" value="ECO:0007669"/>
    <property type="project" value="TreeGrafter"/>
</dbReference>
<gene>
    <name evidence="3" type="ORF">EPA93_45685</name>
</gene>
<dbReference type="Gene3D" id="3.40.50.12230">
    <property type="match status" value="1"/>
</dbReference>
<accession>A0A4V0Z0D8</accession>
<dbReference type="InterPro" id="IPR036477">
    <property type="entry name" value="Formyl_transf_N_sf"/>
</dbReference>
<dbReference type="PANTHER" id="PTHR11138">
    <property type="entry name" value="METHIONYL-TRNA FORMYLTRANSFERASE"/>
    <property type="match status" value="1"/>
</dbReference>
<evidence type="ECO:0000313" key="3">
    <source>
        <dbReference type="EMBL" id="QBD82871.1"/>
    </source>
</evidence>
<dbReference type="InterPro" id="IPR011034">
    <property type="entry name" value="Formyl_transferase-like_C_sf"/>
</dbReference>